<feature type="domain" description="HTH tetR-type" evidence="3">
    <location>
        <begin position="14"/>
        <end position="75"/>
    </location>
</feature>
<dbReference type="PROSITE" id="PS50977">
    <property type="entry name" value="HTH_TETR_2"/>
    <property type="match status" value="1"/>
</dbReference>
<dbReference type="Proteomes" id="UP000635071">
    <property type="component" value="Unassembled WGS sequence"/>
</dbReference>
<evidence type="ECO:0000313" key="5">
    <source>
        <dbReference type="Proteomes" id="UP000635071"/>
    </source>
</evidence>
<evidence type="ECO:0000256" key="1">
    <source>
        <dbReference type="ARBA" id="ARBA00023125"/>
    </source>
</evidence>
<dbReference type="SUPFAM" id="SSF46689">
    <property type="entry name" value="Homeodomain-like"/>
    <property type="match status" value="1"/>
</dbReference>
<name>A0A916ZJ73_9SPHN</name>
<dbReference type="InterPro" id="IPR041586">
    <property type="entry name" value="PsrA_TetR_C"/>
</dbReference>
<proteinExistence type="predicted"/>
<dbReference type="GO" id="GO:0003700">
    <property type="term" value="F:DNA-binding transcription factor activity"/>
    <property type="evidence" value="ECO:0007669"/>
    <property type="project" value="TreeGrafter"/>
</dbReference>
<dbReference type="InterPro" id="IPR050109">
    <property type="entry name" value="HTH-type_TetR-like_transc_reg"/>
</dbReference>
<dbReference type="InterPro" id="IPR036271">
    <property type="entry name" value="Tet_transcr_reg_TetR-rel_C_sf"/>
</dbReference>
<comment type="caution">
    <text evidence="4">The sequence shown here is derived from an EMBL/GenBank/DDBJ whole genome shotgun (WGS) entry which is preliminary data.</text>
</comment>
<dbReference type="PANTHER" id="PTHR30055:SF226">
    <property type="entry name" value="HTH-TYPE TRANSCRIPTIONAL REGULATOR PKSA"/>
    <property type="match status" value="1"/>
</dbReference>
<organism evidence="4 5">
    <name type="scientific">Sandarakinorhabdus glacialis</name>
    <dbReference type="NCBI Taxonomy" id="1614636"/>
    <lineage>
        <taxon>Bacteria</taxon>
        <taxon>Pseudomonadati</taxon>
        <taxon>Pseudomonadota</taxon>
        <taxon>Alphaproteobacteria</taxon>
        <taxon>Sphingomonadales</taxon>
        <taxon>Sphingosinicellaceae</taxon>
        <taxon>Sandarakinorhabdus</taxon>
    </lineage>
</organism>
<dbReference type="Pfam" id="PF17939">
    <property type="entry name" value="TetR_C_30"/>
    <property type="match status" value="1"/>
</dbReference>
<keyword evidence="5" id="KW-1185">Reference proteome</keyword>
<gene>
    <name evidence="4" type="ORF">GCM10011529_03490</name>
</gene>
<dbReference type="Pfam" id="PF00440">
    <property type="entry name" value="TetR_N"/>
    <property type="match status" value="1"/>
</dbReference>
<evidence type="ECO:0000313" key="4">
    <source>
        <dbReference type="EMBL" id="GGE00558.1"/>
    </source>
</evidence>
<dbReference type="PANTHER" id="PTHR30055">
    <property type="entry name" value="HTH-TYPE TRANSCRIPTIONAL REGULATOR RUTR"/>
    <property type="match status" value="1"/>
</dbReference>
<dbReference type="GO" id="GO:0000976">
    <property type="term" value="F:transcription cis-regulatory region binding"/>
    <property type="evidence" value="ECO:0007669"/>
    <property type="project" value="TreeGrafter"/>
</dbReference>
<dbReference type="Gene3D" id="1.10.357.10">
    <property type="entry name" value="Tetracycline Repressor, domain 2"/>
    <property type="match status" value="1"/>
</dbReference>
<comment type="caution">
    <text evidence="2">Lacks conserved residue(s) required for the propagation of feature annotation.</text>
</comment>
<reference evidence="4" key="2">
    <citation type="submission" date="2020-09" db="EMBL/GenBank/DDBJ databases">
        <authorList>
            <person name="Sun Q."/>
            <person name="Zhou Y."/>
        </authorList>
    </citation>
    <scope>NUCLEOTIDE SEQUENCE</scope>
    <source>
        <strain evidence="4">CGMCC 1.15519</strain>
    </source>
</reference>
<evidence type="ECO:0000259" key="3">
    <source>
        <dbReference type="PROSITE" id="PS50977"/>
    </source>
</evidence>
<dbReference type="InterPro" id="IPR001647">
    <property type="entry name" value="HTH_TetR"/>
</dbReference>
<dbReference type="SUPFAM" id="SSF48498">
    <property type="entry name" value="Tetracyclin repressor-like, C-terminal domain"/>
    <property type="match status" value="1"/>
</dbReference>
<dbReference type="EMBL" id="BMJM01000001">
    <property type="protein sequence ID" value="GGE00558.1"/>
    <property type="molecule type" value="Genomic_DNA"/>
</dbReference>
<dbReference type="AlphaFoldDB" id="A0A916ZJ73"/>
<sequence>MLVTAPQTLTDRDNETRRALKRTARRLFSERGVRGITVREIAQAAGQRNQGVVTYYFGTKENLLAEILVDGAERIEARRRVHLARLEADGGPHRVADAVAAIVLPSAEFVDEDADYGSNFNRYLFRLTVYDSAFVDRTLDGRYNEGYRRCLSHLRRLMPGSSRQVQSRRLVFLGSYLGPLLAQREAMLADTADHPTWQSDEMLADIIRTAAAILEA</sequence>
<reference evidence="4" key="1">
    <citation type="journal article" date="2014" name="Int. J. Syst. Evol. Microbiol.">
        <title>Complete genome sequence of Corynebacterium casei LMG S-19264T (=DSM 44701T), isolated from a smear-ripened cheese.</title>
        <authorList>
            <consortium name="US DOE Joint Genome Institute (JGI-PGF)"/>
            <person name="Walter F."/>
            <person name="Albersmeier A."/>
            <person name="Kalinowski J."/>
            <person name="Ruckert C."/>
        </authorList>
    </citation>
    <scope>NUCLEOTIDE SEQUENCE</scope>
    <source>
        <strain evidence="4">CGMCC 1.15519</strain>
    </source>
</reference>
<dbReference type="InterPro" id="IPR009057">
    <property type="entry name" value="Homeodomain-like_sf"/>
</dbReference>
<protein>
    <recommendedName>
        <fullName evidence="3">HTH tetR-type domain-containing protein</fullName>
    </recommendedName>
</protein>
<keyword evidence="1 2" id="KW-0238">DNA-binding</keyword>
<accession>A0A916ZJ73</accession>
<evidence type="ECO:0000256" key="2">
    <source>
        <dbReference type="PROSITE-ProRule" id="PRU00335"/>
    </source>
</evidence>